<proteinExistence type="predicted"/>
<dbReference type="EMBL" id="VSSQ01052922">
    <property type="protein sequence ID" value="MPN06969.1"/>
    <property type="molecule type" value="Genomic_DNA"/>
</dbReference>
<accession>A0A645F0K8</accession>
<protein>
    <submittedName>
        <fullName evidence="1">Uncharacterized protein</fullName>
    </submittedName>
</protein>
<comment type="caution">
    <text evidence="1">The sequence shown here is derived from an EMBL/GenBank/DDBJ whole genome shotgun (WGS) entry which is preliminary data.</text>
</comment>
<name>A0A645F0K8_9ZZZZ</name>
<organism evidence="1">
    <name type="scientific">bioreactor metagenome</name>
    <dbReference type="NCBI Taxonomy" id="1076179"/>
    <lineage>
        <taxon>unclassified sequences</taxon>
        <taxon>metagenomes</taxon>
        <taxon>ecological metagenomes</taxon>
    </lineage>
</organism>
<sequence length="228" mass="25835">MHVDIRCNLLRHQGSDFRRKQLPLTQGHQRLSDLGGTILEQGVFQIEQVCTGIGEEALCTVSPDYHKPDQLFQLLIGMPLVQALDEIITHDHCQPTLYRVVEIEMLDRIVCVGDATPLELTLLKDKLEFWIVRIVLPVSCKGKTQHVHAMVCISCPCFLLEVVPCHRNEDEAAIDGGGSNRMHQMQMPQVYRIKTPSHHCSGYCLCHQAPPRSRSYPQDNRLPDPVPM</sequence>
<gene>
    <name evidence="1" type="ORF">SDC9_154226</name>
</gene>
<dbReference type="AlphaFoldDB" id="A0A645F0K8"/>
<reference evidence="1" key="1">
    <citation type="submission" date="2019-08" db="EMBL/GenBank/DDBJ databases">
        <authorList>
            <person name="Kucharzyk K."/>
            <person name="Murdoch R.W."/>
            <person name="Higgins S."/>
            <person name="Loffler F."/>
        </authorList>
    </citation>
    <scope>NUCLEOTIDE SEQUENCE</scope>
</reference>
<evidence type="ECO:0000313" key="1">
    <source>
        <dbReference type="EMBL" id="MPN06969.1"/>
    </source>
</evidence>